<feature type="domain" description="HTH lysR-type" evidence="5">
    <location>
        <begin position="1"/>
        <end position="58"/>
    </location>
</feature>
<dbReference type="Gene3D" id="1.10.10.10">
    <property type="entry name" value="Winged helix-like DNA-binding domain superfamily/Winged helix DNA-binding domain"/>
    <property type="match status" value="1"/>
</dbReference>
<dbReference type="Pfam" id="PF00126">
    <property type="entry name" value="HTH_1"/>
    <property type="match status" value="1"/>
</dbReference>
<evidence type="ECO:0000313" key="6">
    <source>
        <dbReference type="EMBL" id="MCG6560331.1"/>
    </source>
</evidence>
<evidence type="ECO:0000256" key="1">
    <source>
        <dbReference type="ARBA" id="ARBA00009437"/>
    </source>
</evidence>
<keyword evidence="3" id="KW-0238">DNA-binding</keyword>
<evidence type="ECO:0000256" key="4">
    <source>
        <dbReference type="ARBA" id="ARBA00023163"/>
    </source>
</evidence>
<gene>
    <name evidence="6" type="ORF">MB818_19150</name>
</gene>
<sequence>MNFKQLTYFIAVAEELHFGRAAERLDMAQPPLSRQIKQLEEDLGAILFNRGRSAITLTQAGERLLKRGRTILADLEDTQLEVRRLGQGAEGRLRIGFVGSATFGILPNIIRSYRANYPDVNLSLIPMNNAELHRSLVSRELDVVFARPTLKDPEFLSKHLVEEKLILALPDIVDTGTRTVAKLERLMTHHLILYPERPRPSYADMVLKAVEDAGFDAPLRIWCMDLQTALSLVAVGEGVCIVPESVANAPRKGMKFLDIEPEIARTELSVNYRLDEQGVHVKNFVNIAQKVARKSPVKKG</sequence>
<protein>
    <submittedName>
        <fullName evidence="6">LysR substrate-binding domain-containing protein</fullName>
    </submittedName>
</protein>
<dbReference type="PANTHER" id="PTHR30346:SF0">
    <property type="entry name" value="HCA OPERON TRANSCRIPTIONAL ACTIVATOR HCAR"/>
    <property type="match status" value="1"/>
</dbReference>
<accession>A0ABS9P229</accession>
<dbReference type="SUPFAM" id="SSF46785">
    <property type="entry name" value="Winged helix' DNA-binding domain"/>
    <property type="match status" value="1"/>
</dbReference>
<dbReference type="Proteomes" id="UP001165279">
    <property type="component" value="Unassembled WGS sequence"/>
</dbReference>
<dbReference type="InterPro" id="IPR000847">
    <property type="entry name" value="LysR_HTH_N"/>
</dbReference>
<dbReference type="Gene3D" id="3.40.190.10">
    <property type="entry name" value="Periplasmic binding protein-like II"/>
    <property type="match status" value="2"/>
</dbReference>
<evidence type="ECO:0000313" key="7">
    <source>
        <dbReference type="Proteomes" id="UP001165279"/>
    </source>
</evidence>
<keyword evidence="7" id="KW-1185">Reference proteome</keyword>
<dbReference type="SUPFAM" id="SSF53850">
    <property type="entry name" value="Periplasmic binding protein-like II"/>
    <property type="match status" value="1"/>
</dbReference>
<evidence type="ECO:0000259" key="5">
    <source>
        <dbReference type="PROSITE" id="PS50931"/>
    </source>
</evidence>
<dbReference type="Pfam" id="PF03466">
    <property type="entry name" value="LysR_substrate"/>
    <property type="match status" value="1"/>
</dbReference>
<organism evidence="6 7">
    <name type="scientific">Ruegeria alba</name>
    <dbReference type="NCBI Taxonomy" id="2916756"/>
    <lineage>
        <taxon>Bacteria</taxon>
        <taxon>Pseudomonadati</taxon>
        <taxon>Pseudomonadota</taxon>
        <taxon>Alphaproteobacteria</taxon>
        <taxon>Rhodobacterales</taxon>
        <taxon>Roseobacteraceae</taxon>
        <taxon>Ruegeria</taxon>
    </lineage>
</organism>
<dbReference type="InterPro" id="IPR005119">
    <property type="entry name" value="LysR_subst-bd"/>
</dbReference>
<dbReference type="PANTHER" id="PTHR30346">
    <property type="entry name" value="TRANSCRIPTIONAL DUAL REGULATOR HCAR-RELATED"/>
    <property type="match status" value="1"/>
</dbReference>
<keyword evidence="4" id="KW-0804">Transcription</keyword>
<proteinExistence type="inferred from homology"/>
<evidence type="ECO:0000256" key="2">
    <source>
        <dbReference type="ARBA" id="ARBA00023015"/>
    </source>
</evidence>
<comment type="similarity">
    <text evidence="1">Belongs to the LysR transcriptional regulatory family.</text>
</comment>
<comment type="caution">
    <text evidence="6">The sequence shown here is derived from an EMBL/GenBank/DDBJ whole genome shotgun (WGS) entry which is preliminary data.</text>
</comment>
<keyword evidence="2" id="KW-0805">Transcription regulation</keyword>
<dbReference type="RefSeq" id="WP_238906071.1">
    <property type="nucleotide sequence ID" value="NZ_JAKOEM010000024.1"/>
</dbReference>
<reference evidence="6" key="1">
    <citation type="submission" date="2022-02" db="EMBL/GenBank/DDBJ databases">
        <title>The genome sequence of Ruegeria sp. 1NDH52C.</title>
        <authorList>
            <person name="Du J."/>
        </authorList>
    </citation>
    <scope>NUCLEOTIDE SEQUENCE</scope>
    <source>
        <strain evidence="6">1NDH52C</strain>
    </source>
</reference>
<dbReference type="InterPro" id="IPR036388">
    <property type="entry name" value="WH-like_DNA-bd_sf"/>
</dbReference>
<evidence type="ECO:0000256" key="3">
    <source>
        <dbReference type="ARBA" id="ARBA00023125"/>
    </source>
</evidence>
<name>A0ABS9P229_9RHOB</name>
<dbReference type="PROSITE" id="PS50931">
    <property type="entry name" value="HTH_LYSR"/>
    <property type="match status" value="1"/>
</dbReference>
<dbReference type="PRINTS" id="PR00039">
    <property type="entry name" value="HTHLYSR"/>
</dbReference>
<dbReference type="CDD" id="cd08414">
    <property type="entry name" value="PBP2_LTTR_aromatics_like"/>
    <property type="match status" value="1"/>
</dbReference>
<dbReference type="InterPro" id="IPR036390">
    <property type="entry name" value="WH_DNA-bd_sf"/>
</dbReference>
<dbReference type="EMBL" id="JAKOEM010000024">
    <property type="protein sequence ID" value="MCG6560331.1"/>
    <property type="molecule type" value="Genomic_DNA"/>
</dbReference>